<dbReference type="InterPro" id="IPR007867">
    <property type="entry name" value="GMC_OxRtase_C"/>
</dbReference>
<dbReference type="VEuPathDB" id="FungiDB:A1O9_01183"/>
<name>A0A072PTL8_9EURO</name>
<keyword evidence="2" id="KW-0285">Flavoprotein</keyword>
<dbReference type="HOGENOM" id="CLU_002865_6_0_1"/>
<keyword evidence="2" id="KW-0274">FAD</keyword>
<dbReference type="Pfam" id="PF00732">
    <property type="entry name" value="GMC_oxred_N"/>
    <property type="match status" value="1"/>
</dbReference>
<evidence type="ECO:0000313" key="4">
    <source>
        <dbReference type="EMBL" id="KEF63206.1"/>
    </source>
</evidence>
<comment type="similarity">
    <text evidence="1 2">Belongs to the GMC oxidoreductase family.</text>
</comment>
<evidence type="ECO:0000259" key="3">
    <source>
        <dbReference type="PROSITE" id="PS00623"/>
    </source>
</evidence>
<dbReference type="Gene3D" id="3.30.560.10">
    <property type="entry name" value="Glucose Oxidase, domain 3"/>
    <property type="match status" value="1"/>
</dbReference>
<dbReference type="Pfam" id="PF05199">
    <property type="entry name" value="GMC_oxred_C"/>
    <property type="match status" value="1"/>
</dbReference>
<dbReference type="InterPro" id="IPR000172">
    <property type="entry name" value="GMC_OxRdtase_N"/>
</dbReference>
<dbReference type="PANTHER" id="PTHR11552:SF210">
    <property type="entry name" value="GLUCOSE-METHANOL-CHOLINE OXIDOREDUCTASE N-TERMINAL DOMAIN-CONTAINING PROTEIN-RELATED"/>
    <property type="match status" value="1"/>
</dbReference>
<keyword evidence="5" id="KW-1185">Reference proteome</keyword>
<dbReference type="GeneID" id="25276130"/>
<dbReference type="SUPFAM" id="SSF51905">
    <property type="entry name" value="FAD/NAD(P)-binding domain"/>
    <property type="match status" value="1"/>
</dbReference>
<sequence length="618" mass="67061">MAATNGANRTSNALVSVDELTSQDYDFIVVGGGTAGLVVAARLTEDPNIAVAVLEAGQNRMDDKNVSTPSLYPTMIGRPDYDWCMASIPQPNAGNKVYSMPRGKLLGGSSGINYLMYVRGSKADYDANWESMDGCAGWGWSGMAPYFRKHHTIDRTDSSAKKPMFMPATESEEYHSKDGPIHTSFNDWYMPLEEDFANAAYELTGGDRITTAYQGDHHGFYSSLGAVNRSDDYGKRSYAATGYLRPNLGRPNLKVLTEAQATKILLDGTVAKGVEFVHKGKKYSLNATREVILSTGVIQSPQLLELSGIGDPDVLQAAGVDVIVENKGVGANFQDHVLGGVLYDLKPGVESMDALHEEEFLKAQQAIYDKTGNGMFGNPGMAMGFISYAQIATPEELEATIKEIKTNSLAKSAFEKAQERVIVDQLSNPGFSNLQTFCIPCRLDVAKGSDQTQFFGAPPKGKQQVSLLICLEHPLSRGTVHIKNADPLAPPEIDPGYFRNEVDAKILAAGVKWIDQVARHPLVAKSLDTRELPPKNASLDSEAERIEYVKNHISTQYHLIGTCALGQVVDNELKVKGVQNLRVVDASIFPGHVSGNIMATTYAVGEKGADLIKKDIKA</sequence>
<dbReference type="OrthoDB" id="269227at2759"/>
<dbReference type="InterPro" id="IPR012132">
    <property type="entry name" value="GMC_OxRdtase"/>
</dbReference>
<dbReference type="PIRSF" id="PIRSF000137">
    <property type="entry name" value="Alcohol_oxidase"/>
    <property type="match status" value="1"/>
</dbReference>
<dbReference type="GO" id="GO:0050660">
    <property type="term" value="F:flavin adenine dinucleotide binding"/>
    <property type="evidence" value="ECO:0007669"/>
    <property type="project" value="InterPro"/>
</dbReference>
<dbReference type="PROSITE" id="PS00623">
    <property type="entry name" value="GMC_OXRED_1"/>
    <property type="match status" value="1"/>
</dbReference>
<protein>
    <recommendedName>
        <fullName evidence="3">Glucose-methanol-choline oxidoreductase N-terminal domain-containing protein</fullName>
    </recommendedName>
</protein>
<dbReference type="RefSeq" id="XP_013265796.1">
    <property type="nucleotide sequence ID" value="XM_013410342.1"/>
</dbReference>
<reference evidence="4 5" key="1">
    <citation type="submission" date="2013-03" db="EMBL/GenBank/DDBJ databases">
        <title>The Genome Sequence of Exophiala aquamarina CBS 119918.</title>
        <authorList>
            <consortium name="The Broad Institute Genomics Platform"/>
            <person name="Cuomo C."/>
            <person name="de Hoog S."/>
            <person name="Gorbushina A."/>
            <person name="Walker B."/>
            <person name="Young S.K."/>
            <person name="Zeng Q."/>
            <person name="Gargeya S."/>
            <person name="Fitzgerald M."/>
            <person name="Haas B."/>
            <person name="Abouelleil A."/>
            <person name="Allen A.W."/>
            <person name="Alvarado L."/>
            <person name="Arachchi H.M."/>
            <person name="Berlin A.M."/>
            <person name="Chapman S.B."/>
            <person name="Gainer-Dewar J."/>
            <person name="Goldberg J."/>
            <person name="Griggs A."/>
            <person name="Gujja S."/>
            <person name="Hansen M."/>
            <person name="Howarth C."/>
            <person name="Imamovic A."/>
            <person name="Ireland A."/>
            <person name="Larimer J."/>
            <person name="McCowan C."/>
            <person name="Murphy C."/>
            <person name="Pearson M."/>
            <person name="Poon T.W."/>
            <person name="Priest M."/>
            <person name="Roberts A."/>
            <person name="Saif S."/>
            <person name="Shea T."/>
            <person name="Sisk P."/>
            <person name="Sykes S."/>
            <person name="Wortman J."/>
            <person name="Nusbaum C."/>
            <person name="Birren B."/>
        </authorList>
    </citation>
    <scope>NUCLEOTIDE SEQUENCE [LARGE SCALE GENOMIC DNA]</scope>
    <source>
        <strain evidence="4 5">CBS 119918</strain>
    </source>
</reference>
<feature type="domain" description="Glucose-methanol-choline oxidoreductase N-terminal" evidence="3">
    <location>
        <begin position="103"/>
        <end position="126"/>
    </location>
</feature>
<proteinExistence type="inferred from homology"/>
<dbReference type="AlphaFoldDB" id="A0A072PTL8"/>
<dbReference type="EMBL" id="AMGV01000001">
    <property type="protein sequence ID" value="KEF63206.1"/>
    <property type="molecule type" value="Genomic_DNA"/>
</dbReference>
<evidence type="ECO:0000256" key="1">
    <source>
        <dbReference type="ARBA" id="ARBA00010790"/>
    </source>
</evidence>
<gene>
    <name evidence="4" type="ORF">A1O9_01183</name>
</gene>
<organism evidence="4 5">
    <name type="scientific">Exophiala aquamarina CBS 119918</name>
    <dbReference type="NCBI Taxonomy" id="1182545"/>
    <lineage>
        <taxon>Eukaryota</taxon>
        <taxon>Fungi</taxon>
        <taxon>Dikarya</taxon>
        <taxon>Ascomycota</taxon>
        <taxon>Pezizomycotina</taxon>
        <taxon>Eurotiomycetes</taxon>
        <taxon>Chaetothyriomycetidae</taxon>
        <taxon>Chaetothyriales</taxon>
        <taxon>Herpotrichiellaceae</taxon>
        <taxon>Exophiala</taxon>
    </lineage>
</organism>
<dbReference type="InterPro" id="IPR036188">
    <property type="entry name" value="FAD/NAD-bd_sf"/>
</dbReference>
<dbReference type="SUPFAM" id="SSF54373">
    <property type="entry name" value="FAD-linked reductases, C-terminal domain"/>
    <property type="match status" value="1"/>
</dbReference>
<dbReference type="STRING" id="1182545.A0A072PTL8"/>
<evidence type="ECO:0000313" key="5">
    <source>
        <dbReference type="Proteomes" id="UP000027920"/>
    </source>
</evidence>
<dbReference type="GO" id="GO:0016614">
    <property type="term" value="F:oxidoreductase activity, acting on CH-OH group of donors"/>
    <property type="evidence" value="ECO:0007669"/>
    <property type="project" value="InterPro"/>
</dbReference>
<dbReference type="Proteomes" id="UP000027920">
    <property type="component" value="Unassembled WGS sequence"/>
</dbReference>
<accession>A0A072PTL8</accession>
<dbReference type="PANTHER" id="PTHR11552">
    <property type="entry name" value="GLUCOSE-METHANOL-CHOLINE GMC OXIDOREDUCTASE"/>
    <property type="match status" value="1"/>
</dbReference>
<dbReference type="Gene3D" id="3.50.50.60">
    <property type="entry name" value="FAD/NAD(P)-binding domain"/>
    <property type="match status" value="1"/>
</dbReference>
<evidence type="ECO:0000256" key="2">
    <source>
        <dbReference type="RuleBase" id="RU003968"/>
    </source>
</evidence>
<comment type="caution">
    <text evidence="4">The sequence shown here is derived from an EMBL/GenBank/DDBJ whole genome shotgun (WGS) entry which is preliminary data.</text>
</comment>